<dbReference type="InterPro" id="IPR006676">
    <property type="entry name" value="tRNA_splic"/>
</dbReference>
<dbReference type="KEGG" id="vnx:VNE69_01016"/>
<evidence type="ECO:0000256" key="1">
    <source>
        <dbReference type="ARBA" id="ARBA00008078"/>
    </source>
</evidence>
<comment type="similarity">
    <text evidence="1">Belongs to the tRNA-intron endonuclease family.</text>
</comment>
<evidence type="ECO:0000256" key="3">
    <source>
        <dbReference type="ARBA" id="ARBA00034031"/>
    </source>
</evidence>
<dbReference type="GO" id="GO:0000213">
    <property type="term" value="F:tRNA-intron lyase activity"/>
    <property type="evidence" value="ECO:0007669"/>
    <property type="project" value="UniProtKB-EC"/>
</dbReference>
<keyword evidence="5" id="KW-0255">Endonuclease</keyword>
<sequence length="98" mass="11322">MESSNLEYKKSILVSHFKSLGFQVQDGIKYGIDFLLYTDNPENVHSKYGVLVENGQSFFDLMSVQRVCNTVKKELIVVVFRNSTIFDIFSVERFLTTQ</sequence>
<dbReference type="InterPro" id="IPR036167">
    <property type="entry name" value="tRNA_intron_Endo_cat-like_sf"/>
</dbReference>
<dbReference type="GO" id="GO:0000379">
    <property type="term" value="P:tRNA-type intron splice site recognition and cleavage"/>
    <property type="evidence" value="ECO:0007669"/>
    <property type="project" value="TreeGrafter"/>
</dbReference>
<dbReference type="CDD" id="cd22363">
    <property type="entry name" value="tRNA-intron_lyase_C"/>
    <property type="match status" value="1"/>
</dbReference>
<reference evidence="5" key="1">
    <citation type="journal article" date="2024" name="BMC Genomics">
        <title>Functional annotation of a divergent genome using sequence and structure-based similarity.</title>
        <authorList>
            <person name="Svedberg D."/>
            <person name="Winiger R.R."/>
            <person name="Berg A."/>
            <person name="Sharma H."/>
            <person name="Tellgren-Roth C."/>
            <person name="Debrunner-Vossbrinck B.A."/>
            <person name="Vossbrinck C.R."/>
            <person name="Barandun J."/>
        </authorList>
    </citation>
    <scope>NUCLEOTIDE SEQUENCE</scope>
    <source>
        <strain evidence="5">Illinois isolate</strain>
    </source>
</reference>
<evidence type="ECO:0000259" key="4">
    <source>
        <dbReference type="Pfam" id="PF01974"/>
    </source>
</evidence>
<dbReference type="Proteomes" id="UP001334084">
    <property type="component" value="Chromosome 1"/>
</dbReference>
<keyword evidence="6" id="KW-1185">Reference proteome</keyword>
<name>A0AAX4J7U1_9MICR</name>
<evidence type="ECO:0000313" key="6">
    <source>
        <dbReference type="Proteomes" id="UP001334084"/>
    </source>
</evidence>
<gene>
    <name evidence="5" type="ORF">VNE69_01016</name>
</gene>
<dbReference type="InterPro" id="IPR006677">
    <property type="entry name" value="tRNA_intron_Endonuc_cat-like"/>
</dbReference>
<dbReference type="AlphaFoldDB" id="A0AAX4J7U1"/>
<evidence type="ECO:0000313" key="5">
    <source>
        <dbReference type="EMBL" id="WUR02074.1"/>
    </source>
</evidence>
<dbReference type="RefSeq" id="XP_065328219.1">
    <property type="nucleotide sequence ID" value="XM_065472147.1"/>
</dbReference>
<dbReference type="SUPFAM" id="SSF53032">
    <property type="entry name" value="tRNA-intron endonuclease catalytic domain-like"/>
    <property type="match status" value="1"/>
</dbReference>
<dbReference type="Pfam" id="PF01974">
    <property type="entry name" value="tRNA_int_endo"/>
    <property type="match status" value="1"/>
</dbReference>
<dbReference type="PANTHER" id="PTHR21227:SF0">
    <property type="entry name" value="TRNA-SPLICING ENDONUCLEASE SUBUNIT SEN2"/>
    <property type="match status" value="1"/>
</dbReference>
<dbReference type="GO" id="GO:0000214">
    <property type="term" value="C:tRNA-intron endonuclease complex"/>
    <property type="evidence" value="ECO:0007669"/>
    <property type="project" value="TreeGrafter"/>
</dbReference>
<dbReference type="InterPro" id="IPR011856">
    <property type="entry name" value="tRNA_endonuc-like_dom_sf"/>
</dbReference>
<feature type="domain" description="tRNA intron endonuclease catalytic" evidence="4">
    <location>
        <begin position="10"/>
        <end position="81"/>
    </location>
</feature>
<proteinExistence type="inferred from homology"/>
<keyword evidence="5" id="KW-0378">Hydrolase</keyword>
<comment type="catalytic activity">
    <reaction evidence="3">
        <text>pretRNA = a 3'-half-tRNA molecule with a 5'-OH end + a 5'-half-tRNA molecule with a 2',3'-cyclic phosphate end + an intron with a 2',3'-cyclic phosphate and a 5'-hydroxyl terminus.</text>
        <dbReference type="EC" id="4.6.1.16"/>
    </reaction>
</comment>
<dbReference type="EC" id="4.6.1.16" evidence="2"/>
<keyword evidence="5" id="KW-0540">Nuclease</keyword>
<accession>A0AAX4J7U1</accession>
<organism evidence="5 6">
    <name type="scientific">Vairimorpha necatrix</name>
    <dbReference type="NCBI Taxonomy" id="6039"/>
    <lineage>
        <taxon>Eukaryota</taxon>
        <taxon>Fungi</taxon>
        <taxon>Fungi incertae sedis</taxon>
        <taxon>Microsporidia</taxon>
        <taxon>Nosematidae</taxon>
        <taxon>Vairimorpha</taxon>
    </lineage>
</organism>
<dbReference type="GO" id="GO:0005737">
    <property type="term" value="C:cytoplasm"/>
    <property type="evidence" value="ECO:0007669"/>
    <property type="project" value="TreeGrafter"/>
</dbReference>
<protein>
    <recommendedName>
        <fullName evidence="2">tRNA-intron lyase</fullName>
        <ecNumber evidence="2">4.6.1.16</ecNumber>
    </recommendedName>
</protein>
<dbReference type="GeneID" id="90539881"/>
<evidence type="ECO:0000256" key="2">
    <source>
        <dbReference type="ARBA" id="ARBA00012573"/>
    </source>
</evidence>
<dbReference type="EMBL" id="CP142726">
    <property type="protein sequence ID" value="WUR02074.1"/>
    <property type="molecule type" value="Genomic_DNA"/>
</dbReference>
<dbReference type="PANTHER" id="PTHR21227">
    <property type="entry name" value="TRNA-SPLICING ENDONUCLEASE SUBUNIT SEN2"/>
    <property type="match status" value="1"/>
</dbReference>
<dbReference type="Gene3D" id="3.40.1350.10">
    <property type="match status" value="1"/>
</dbReference>
<dbReference type="GO" id="GO:0003676">
    <property type="term" value="F:nucleic acid binding"/>
    <property type="evidence" value="ECO:0007669"/>
    <property type="project" value="InterPro"/>
</dbReference>